<reference evidence="9" key="2">
    <citation type="submission" date="2025-09" db="UniProtKB">
        <authorList>
            <consortium name="Ensembl"/>
        </authorList>
    </citation>
    <scope>IDENTIFICATION</scope>
</reference>
<feature type="chain" id="PRO_5031526599" description="Ig-like domain-containing protein" evidence="7">
    <location>
        <begin position="17"/>
        <end position="123"/>
    </location>
</feature>
<organism evidence="9 10">
    <name type="scientific">Mastacembelus armatus</name>
    <name type="common">zig-zag eel</name>
    <dbReference type="NCBI Taxonomy" id="205130"/>
    <lineage>
        <taxon>Eukaryota</taxon>
        <taxon>Metazoa</taxon>
        <taxon>Chordata</taxon>
        <taxon>Craniata</taxon>
        <taxon>Vertebrata</taxon>
        <taxon>Euteleostomi</taxon>
        <taxon>Actinopterygii</taxon>
        <taxon>Neopterygii</taxon>
        <taxon>Teleostei</taxon>
        <taxon>Neoteleostei</taxon>
        <taxon>Acanthomorphata</taxon>
        <taxon>Anabantaria</taxon>
        <taxon>Synbranchiformes</taxon>
        <taxon>Mastacembelidae</taxon>
        <taxon>Mastacembelus</taxon>
    </lineage>
</organism>
<keyword evidence="7" id="KW-0732">Signal</keyword>
<evidence type="ECO:0000256" key="5">
    <source>
        <dbReference type="ARBA" id="ARBA00023170"/>
    </source>
</evidence>
<keyword evidence="5" id="KW-0675">Receptor</keyword>
<dbReference type="PROSITE" id="PS50835">
    <property type="entry name" value="IG_LIKE"/>
    <property type="match status" value="1"/>
</dbReference>
<dbReference type="InterPro" id="IPR013106">
    <property type="entry name" value="Ig_V-set"/>
</dbReference>
<dbReference type="Ensembl" id="ENSMAMT00000069500.1">
    <property type="protein sequence ID" value="ENSMAMP00000054965.1"/>
    <property type="gene ID" value="ENSMAMG00000026898.1"/>
</dbReference>
<evidence type="ECO:0000259" key="8">
    <source>
        <dbReference type="PROSITE" id="PS50835"/>
    </source>
</evidence>
<dbReference type="InterPro" id="IPR003599">
    <property type="entry name" value="Ig_sub"/>
</dbReference>
<evidence type="ECO:0000256" key="1">
    <source>
        <dbReference type="ARBA" id="ARBA00004370"/>
    </source>
</evidence>
<evidence type="ECO:0000313" key="9">
    <source>
        <dbReference type="Ensembl" id="ENSMAMP00000054965.1"/>
    </source>
</evidence>
<evidence type="ECO:0000313" key="10">
    <source>
        <dbReference type="Proteomes" id="UP000261640"/>
    </source>
</evidence>
<dbReference type="GeneTree" id="ENSGT00670000098480"/>
<evidence type="ECO:0000256" key="7">
    <source>
        <dbReference type="SAM" id="SignalP"/>
    </source>
</evidence>
<protein>
    <recommendedName>
        <fullName evidence="8">Ig-like domain-containing protein</fullName>
    </recommendedName>
</protein>
<evidence type="ECO:0000256" key="2">
    <source>
        <dbReference type="ARBA" id="ARBA00022692"/>
    </source>
</evidence>
<accession>A0A7N8XUN7</accession>
<name>A0A7N8XUN7_9TELE</name>
<dbReference type="InterPro" id="IPR036179">
    <property type="entry name" value="Ig-like_dom_sf"/>
</dbReference>
<feature type="domain" description="Ig-like" evidence="8">
    <location>
        <begin position="5"/>
        <end position="123"/>
    </location>
</feature>
<keyword evidence="2" id="KW-0812">Transmembrane</keyword>
<reference evidence="9" key="1">
    <citation type="submission" date="2025-08" db="UniProtKB">
        <authorList>
            <consortium name="Ensembl"/>
        </authorList>
    </citation>
    <scope>IDENTIFICATION</scope>
</reference>
<dbReference type="SMART" id="SM00409">
    <property type="entry name" value="IG"/>
    <property type="match status" value="1"/>
</dbReference>
<dbReference type="InParanoid" id="A0A7N8XUN7"/>
<evidence type="ECO:0000256" key="3">
    <source>
        <dbReference type="ARBA" id="ARBA00022989"/>
    </source>
</evidence>
<sequence>MLFLPAAALCSLVVMAAELIQDQLSLTRRAGQNVSFSCAGTHQCNSDYVYWYQKKVTETFIVILNINRRNCQVNSGYNHPQKHEFAVVKNKENGCELQIHKVKPSHAATYYCSCWKSGSHSEK</sequence>
<dbReference type="Pfam" id="PF07686">
    <property type="entry name" value="V-set"/>
    <property type="match status" value="1"/>
</dbReference>
<keyword evidence="10" id="KW-1185">Reference proteome</keyword>
<dbReference type="CDD" id="cd00099">
    <property type="entry name" value="IgV"/>
    <property type="match status" value="1"/>
</dbReference>
<dbReference type="PANTHER" id="PTHR19256">
    <property type="entry name" value="T-CELL RECEPTOR GAMMA CHAIN"/>
    <property type="match status" value="1"/>
</dbReference>
<dbReference type="InterPro" id="IPR051117">
    <property type="entry name" value="TRG_var/const_region"/>
</dbReference>
<comment type="subcellular location">
    <subcellularLocation>
        <location evidence="1">Membrane</location>
    </subcellularLocation>
</comment>
<proteinExistence type="predicted"/>
<dbReference type="GO" id="GO:0016020">
    <property type="term" value="C:membrane"/>
    <property type="evidence" value="ECO:0007669"/>
    <property type="project" value="UniProtKB-SubCell"/>
</dbReference>
<dbReference type="SUPFAM" id="SSF48726">
    <property type="entry name" value="Immunoglobulin"/>
    <property type="match status" value="1"/>
</dbReference>
<evidence type="ECO:0000256" key="4">
    <source>
        <dbReference type="ARBA" id="ARBA00023136"/>
    </source>
</evidence>
<dbReference type="AlphaFoldDB" id="A0A7N8XUN7"/>
<dbReference type="InterPro" id="IPR007110">
    <property type="entry name" value="Ig-like_dom"/>
</dbReference>
<evidence type="ECO:0000256" key="6">
    <source>
        <dbReference type="ARBA" id="ARBA00023319"/>
    </source>
</evidence>
<dbReference type="PANTHER" id="PTHR19256:SF65">
    <property type="entry name" value="T CELL RECEPTOR GAMMA CONSTANT 1-RELATED"/>
    <property type="match status" value="1"/>
</dbReference>
<dbReference type="Proteomes" id="UP000261640">
    <property type="component" value="Unplaced"/>
</dbReference>
<keyword evidence="4" id="KW-0472">Membrane</keyword>
<dbReference type="Gene3D" id="2.60.40.10">
    <property type="entry name" value="Immunoglobulins"/>
    <property type="match status" value="1"/>
</dbReference>
<keyword evidence="3" id="KW-1133">Transmembrane helix</keyword>
<keyword evidence="6" id="KW-0393">Immunoglobulin domain</keyword>
<dbReference type="InterPro" id="IPR013783">
    <property type="entry name" value="Ig-like_fold"/>
</dbReference>
<feature type="signal peptide" evidence="7">
    <location>
        <begin position="1"/>
        <end position="16"/>
    </location>
</feature>